<protein>
    <submittedName>
        <fullName evidence="1">Uncharacterized protein</fullName>
    </submittedName>
</protein>
<gene>
    <name evidence="1" type="ORF">MANES_05G144400v8</name>
</gene>
<name>A0ACB7HQV3_MANES</name>
<proteinExistence type="predicted"/>
<reference evidence="2" key="1">
    <citation type="journal article" date="2016" name="Nat. Biotechnol.">
        <title>Sequencing wild and cultivated cassava and related species reveals extensive interspecific hybridization and genetic diversity.</title>
        <authorList>
            <person name="Bredeson J.V."/>
            <person name="Lyons J.B."/>
            <person name="Prochnik S.E."/>
            <person name="Wu G.A."/>
            <person name="Ha C.M."/>
            <person name="Edsinger-Gonzales E."/>
            <person name="Grimwood J."/>
            <person name="Schmutz J."/>
            <person name="Rabbi I.Y."/>
            <person name="Egesi C."/>
            <person name="Nauluvula P."/>
            <person name="Lebot V."/>
            <person name="Ndunguru J."/>
            <person name="Mkamilo G."/>
            <person name="Bart R.S."/>
            <person name="Setter T.L."/>
            <person name="Gleadow R.M."/>
            <person name="Kulakow P."/>
            <person name="Ferguson M.E."/>
            <person name="Rounsley S."/>
            <person name="Rokhsar D.S."/>
        </authorList>
    </citation>
    <scope>NUCLEOTIDE SEQUENCE [LARGE SCALE GENOMIC DNA]</scope>
    <source>
        <strain evidence="2">cv. AM560-2</strain>
    </source>
</reference>
<evidence type="ECO:0000313" key="1">
    <source>
        <dbReference type="EMBL" id="KAG8654541.1"/>
    </source>
</evidence>
<sequence>MRSFPERNDYLSRNSSSPSKSSSTSSSPSSQLLNPSSARQAMEDVWKDINLTCLQDCPSGANHANHPAFPAGMILQDFLARPFNKEPPTEPSSGRANDFLDSLGPRPATMLSLNSGSDFEILESGTASRRPNPQMNTHARVDTPSFGSWLISPLDALGSSSVCPSICKKRLQENHNNSVDRRHKRMMKNRESAARSRARKQAYTQELELEVANLAEENARLRRQQEKPILCIAVSGSSCSASKKAQSLQNLNSSILRNTSLSRGSKGGEEKEGLRKKSRESQGKTLGILFFIFFLKIYSN</sequence>
<organism evidence="1 2">
    <name type="scientific">Manihot esculenta</name>
    <name type="common">Cassava</name>
    <name type="synonym">Jatropha manihot</name>
    <dbReference type="NCBI Taxonomy" id="3983"/>
    <lineage>
        <taxon>Eukaryota</taxon>
        <taxon>Viridiplantae</taxon>
        <taxon>Streptophyta</taxon>
        <taxon>Embryophyta</taxon>
        <taxon>Tracheophyta</taxon>
        <taxon>Spermatophyta</taxon>
        <taxon>Magnoliopsida</taxon>
        <taxon>eudicotyledons</taxon>
        <taxon>Gunneridae</taxon>
        <taxon>Pentapetalae</taxon>
        <taxon>rosids</taxon>
        <taxon>fabids</taxon>
        <taxon>Malpighiales</taxon>
        <taxon>Euphorbiaceae</taxon>
        <taxon>Crotonoideae</taxon>
        <taxon>Manihoteae</taxon>
        <taxon>Manihot</taxon>
    </lineage>
</organism>
<dbReference type="Proteomes" id="UP000091857">
    <property type="component" value="Chromosome 5"/>
</dbReference>
<keyword evidence="2" id="KW-1185">Reference proteome</keyword>
<accession>A0ACB7HQV3</accession>
<comment type="caution">
    <text evidence="1">The sequence shown here is derived from an EMBL/GenBank/DDBJ whole genome shotgun (WGS) entry which is preliminary data.</text>
</comment>
<evidence type="ECO:0000313" key="2">
    <source>
        <dbReference type="Proteomes" id="UP000091857"/>
    </source>
</evidence>
<dbReference type="EMBL" id="CM004391">
    <property type="protein sequence ID" value="KAG8654541.1"/>
    <property type="molecule type" value="Genomic_DNA"/>
</dbReference>